<evidence type="ECO:0000256" key="4">
    <source>
        <dbReference type="ARBA" id="ARBA00022900"/>
    </source>
</evidence>
<dbReference type="SMART" id="SM00280">
    <property type="entry name" value="KAZAL"/>
    <property type="match status" value="1"/>
</dbReference>
<accession>A0A3P9MSN0</accession>
<name>A0A3P9MSN0_POERE</name>
<dbReference type="AlphaFoldDB" id="A0A3P9MSN0"/>
<evidence type="ECO:0000256" key="2">
    <source>
        <dbReference type="ARBA" id="ARBA00022525"/>
    </source>
</evidence>
<reference evidence="8" key="2">
    <citation type="submission" date="2025-08" db="UniProtKB">
        <authorList>
            <consortium name="Ensembl"/>
        </authorList>
    </citation>
    <scope>IDENTIFICATION</scope>
    <source>
        <strain evidence="8">Guanapo</strain>
    </source>
</reference>
<dbReference type="PROSITE" id="PS51465">
    <property type="entry name" value="KAZAL_2"/>
    <property type="match status" value="1"/>
</dbReference>
<sequence length="75" mass="8217">MNTMTGRLLLGLLIILMLHFSCVQQANCGDPGIWKCKMKVQIVCGSNGQSYGNECLLCKEIETSKNILVAKPGRC</sequence>
<protein>
    <recommendedName>
        <fullName evidence="7">Kazal-like domain-containing protein</fullName>
    </recommendedName>
</protein>
<keyword evidence="4" id="KW-0722">Serine protease inhibitor</keyword>
<keyword evidence="3" id="KW-0646">Protease inhibitor</keyword>
<dbReference type="Ensembl" id="ENSPRET00000000367.1">
    <property type="protein sequence ID" value="ENSPREP00000000343.1"/>
    <property type="gene ID" value="ENSPREG00000000266.1"/>
</dbReference>
<dbReference type="SUPFAM" id="SSF100895">
    <property type="entry name" value="Kazal-type serine protease inhibitors"/>
    <property type="match status" value="1"/>
</dbReference>
<dbReference type="InterPro" id="IPR002350">
    <property type="entry name" value="Kazal_dom"/>
</dbReference>
<evidence type="ECO:0000256" key="1">
    <source>
        <dbReference type="ARBA" id="ARBA00004613"/>
    </source>
</evidence>
<dbReference type="OMA" id="CVQQANC"/>
<evidence type="ECO:0000313" key="8">
    <source>
        <dbReference type="Ensembl" id="ENSPREP00000000343.1"/>
    </source>
</evidence>
<dbReference type="PANTHER" id="PTHR47729:SF1">
    <property type="entry name" value="OVOMUCOID-LIKE-RELATED"/>
    <property type="match status" value="1"/>
</dbReference>
<reference evidence="9" key="1">
    <citation type="submission" date="2013-11" db="EMBL/GenBank/DDBJ databases">
        <title>The genomic landscape of the Guanapo guppy.</title>
        <authorList>
            <person name="Kuenstner A."/>
            <person name="Dreyer C."/>
        </authorList>
    </citation>
    <scope>NUCLEOTIDE SEQUENCE</scope>
    <source>
        <strain evidence="9">Guanapo</strain>
    </source>
</reference>
<proteinExistence type="predicted"/>
<dbReference type="Gene3D" id="3.30.60.30">
    <property type="match status" value="1"/>
</dbReference>
<evidence type="ECO:0000259" key="7">
    <source>
        <dbReference type="PROSITE" id="PS51465"/>
    </source>
</evidence>
<feature type="domain" description="Kazal-like" evidence="7">
    <location>
        <begin position="23"/>
        <end position="75"/>
    </location>
</feature>
<keyword evidence="6" id="KW-0732">Signal</keyword>
<feature type="signal peptide" evidence="6">
    <location>
        <begin position="1"/>
        <end position="25"/>
    </location>
</feature>
<dbReference type="Pfam" id="PF00050">
    <property type="entry name" value="Kazal_1"/>
    <property type="match status" value="1"/>
</dbReference>
<dbReference type="GO" id="GO:0004867">
    <property type="term" value="F:serine-type endopeptidase inhibitor activity"/>
    <property type="evidence" value="ECO:0007669"/>
    <property type="project" value="UniProtKB-KW"/>
</dbReference>
<dbReference type="GO" id="GO:0005576">
    <property type="term" value="C:extracellular region"/>
    <property type="evidence" value="ECO:0007669"/>
    <property type="project" value="UniProtKB-SubCell"/>
</dbReference>
<reference evidence="8" key="3">
    <citation type="submission" date="2025-09" db="UniProtKB">
        <authorList>
            <consortium name="Ensembl"/>
        </authorList>
    </citation>
    <scope>IDENTIFICATION</scope>
    <source>
        <strain evidence="8">Guanapo</strain>
    </source>
</reference>
<comment type="subcellular location">
    <subcellularLocation>
        <location evidence="1">Secreted</location>
    </subcellularLocation>
</comment>
<keyword evidence="2" id="KW-0964">Secreted</keyword>
<evidence type="ECO:0000256" key="5">
    <source>
        <dbReference type="ARBA" id="ARBA00023157"/>
    </source>
</evidence>
<evidence type="ECO:0000256" key="3">
    <source>
        <dbReference type="ARBA" id="ARBA00022690"/>
    </source>
</evidence>
<evidence type="ECO:0000313" key="9">
    <source>
        <dbReference type="Proteomes" id="UP000242638"/>
    </source>
</evidence>
<feature type="chain" id="PRO_5017928954" description="Kazal-like domain-containing protein" evidence="6">
    <location>
        <begin position="26"/>
        <end position="75"/>
    </location>
</feature>
<dbReference type="InterPro" id="IPR051597">
    <property type="entry name" value="Bifunctional_prot_inhibitor"/>
</dbReference>
<keyword evidence="9" id="KW-1185">Reference proteome</keyword>
<dbReference type="PROSITE" id="PS00282">
    <property type="entry name" value="KAZAL_1"/>
    <property type="match status" value="1"/>
</dbReference>
<dbReference type="GeneTree" id="ENSGT01100000263903"/>
<dbReference type="InterPro" id="IPR036058">
    <property type="entry name" value="Kazal_dom_sf"/>
</dbReference>
<organism evidence="8 9">
    <name type="scientific">Poecilia reticulata</name>
    <name type="common">Guppy</name>
    <name type="synonym">Acanthophacelus reticulatus</name>
    <dbReference type="NCBI Taxonomy" id="8081"/>
    <lineage>
        <taxon>Eukaryota</taxon>
        <taxon>Metazoa</taxon>
        <taxon>Chordata</taxon>
        <taxon>Craniata</taxon>
        <taxon>Vertebrata</taxon>
        <taxon>Euteleostomi</taxon>
        <taxon>Actinopterygii</taxon>
        <taxon>Neopterygii</taxon>
        <taxon>Teleostei</taxon>
        <taxon>Neoteleostei</taxon>
        <taxon>Acanthomorphata</taxon>
        <taxon>Ovalentaria</taxon>
        <taxon>Atherinomorphae</taxon>
        <taxon>Cyprinodontiformes</taxon>
        <taxon>Poeciliidae</taxon>
        <taxon>Poeciliinae</taxon>
        <taxon>Poecilia</taxon>
    </lineage>
</organism>
<evidence type="ECO:0000256" key="6">
    <source>
        <dbReference type="SAM" id="SignalP"/>
    </source>
</evidence>
<dbReference type="PANTHER" id="PTHR47729">
    <property type="entry name" value="SERINE PEPTIDASE INHIBITOR, KAZAL TYPE 2, TANDEM DUPLICATE 1-RELATED"/>
    <property type="match status" value="1"/>
</dbReference>
<dbReference type="Proteomes" id="UP000242638">
    <property type="component" value="Unassembled WGS sequence"/>
</dbReference>
<keyword evidence="5" id="KW-1015">Disulfide bond</keyword>